<dbReference type="InterPro" id="IPR032879">
    <property type="entry name" value="FixG_C"/>
</dbReference>
<protein>
    <recommendedName>
        <fullName evidence="8">4Fe-4S ferredoxin-type domain-containing protein</fullName>
    </recommendedName>
</protein>
<name>I7ZGF1_9GAMM</name>
<dbReference type="Pfam" id="PF13746">
    <property type="entry name" value="Fer4_18"/>
    <property type="match status" value="1"/>
</dbReference>
<dbReference type="InterPro" id="IPR017900">
    <property type="entry name" value="4Fe4S_Fe_S_CS"/>
</dbReference>
<feature type="transmembrane region" description="Helical" evidence="7">
    <location>
        <begin position="83"/>
        <end position="104"/>
    </location>
</feature>
<keyword evidence="10" id="KW-1185">Reference proteome</keyword>
<dbReference type="PROSITE" id="PS00198">
    <property type="entry name" value="4FE4S_FER_1"/>
    <property type="match status" value="1"/>
</dbReference>
<dbReference type="InterPro" id="IPR051684">
    <property type="entry name" value="Electron_Trans/Redox"/>
</dbReference>
<dbReference type="Gene3D" id="2.60.40.10">
    <property type="entry name" value="Immunoglobulins"/>
    <property type="match status" value="1"/>
</dbReference>
<feature type="domain" description="4Fe-4S ferredoxin-type" evidence="8">
    <location>
        <begin position="251"/>
        <end position="280"/>
    </location>
</feature>
<dbReference type="InterPro" id="IPR013783">
    <property type="entry name" value="Ig-like_fold"/>
</dbReference>
<sequence>MSGPLPKLTPEQPPRSLYESAAKLYPRMAHGRYARLRLLAMFALLGLYYLLPWLQWKGQPLVLLDLPARRFHLFGTTLFPQDLVLLSALLAVAALTLFLFTTLAGRVWCGYACPQTVWTQAFLWIERAIEGERHQRQKLDRAPWGARKIAIRGARHAAWIAFAAWTGLSFVGYFVPMRELASDALHFSLGGWPLFWTLFYGFTTWGNAGFMREQVCKYMCPYARFQSAMFDRDTLIVAYDERRGEPRKLIAKSSGKPAGDCIDCTLCVQVCPVGIDIRKGLQYECIACAACVDACDEVMHRQQKPLGLIRYTSERRDQGGRFRLLRPRSIAYGAVWLALLAGFATLLLLRSPLELDVLRDRRQLYRELDDGRIVNLYTIKLTNKDANAHEFAVEAVAADGTQVELSPRSMRVAATETGSALVAALLPHDKAGGVQTLQFTVRAVDDASLSREHDARFIGATP</sequence>
<keyword evidence="7" id="KW-0472">Membrane</keyword>
<keyword evidence="7" id="KW-0812">Transmembrane</keyword>
<evidence type="ECO:0000256" key="5">
    <source>
        <dbReference type="ARBA" id="ARBA00023004"/>
    </source>
</evidence>
<organism evidence="9 10">
    <name type="scientific">Hydrocarboniphaga effusa AP103</name>
    <dbReference type="NCBI Taxonomy" id="1172194"/>
    <lineage>
        <taxon>Bacteria</taxon>
        <taxon>Pseudomonadati</taxon>
        <taxon>Pseudomonadota</taxon>
        <taxon>Gammaproteobacteria</taxon>
        <taxon>Nevskiales</taxon>
        <taxon>Nevskiaceae</taxon>
        <taxon>Hydrocarboniphaga</taxon>
    </lineage>
</organism>
<keyword evidence="1" id="KW-0813">Transport</keyword>
<comment type="caution">
    <text evidence="9">The sequence shown here is derived from an EMBL/GenBank/DDBJ whole genome shotgun (WGS) entry which is preliminary data.</text>
</comment>
<dbReference type="PATRIC" id="fig|1172194.4.peg.1046"/>
<dbReference type="OrthoDB" id="9811700at2"/>
<dbReference type="GO" id="GO:0051539">
    <property type="term" value="F:4 iron, 4 sulfur cluster binding"/>
    <property type="evidence" value="ECO:0007669"/>
    <property type="project" value="UniProtKB-KW"/>
</dbReference>
<gene>
    <name evidence="9" type="ORF">WQQ_10910</name>
</gene>
<feature type="transmembrane region" description="Helical" evidence="7">
    <location>
        <begin position="36"/>
        <end position="56"/>
    </location>
</feature>
<dbReference type="STRING" id="1172194.WQQ_10910"/>
<feature type="transmembrane region" description="Helical" evidence="7">
    <location>
        <begin position="330"/>
        <end position="349"/>
    </location>
</feature>
<reference evidence="9 10" key="1">
    <citation type="journal article" date="2012" name="J. Bacteriol.">
        <title>Genome Sequence of n-Alkane-Degrading Hydrocarboniphaga effusa Strain AP103T (ATCC BAA-332T).</title>
        <authorList>
            <person name="Chang H.K."/>
            <person name="Zylstra G.J."/>
            <person name="Chae J.C."/>
        </authorList>
    </citation>
    <scope>NUCLEOTIDE SEQUENCE [LARGE SCALE GENOMIC DNA]</scope>
    <source>
        <strain evidence="9 10">AP103</strain>
    </source>
</reference>
<dbReference type="Pfam" id="PF12801">
    <property type="entry name" value="Fer4_5"/>
    <property type="match status" value="1"/>
</dbReference>
<keyword evidence="6" id="KW-0411">Iron-sulfur</keyword>
<keyword evidence="5" id="KW-0408">Iron</keyword>
<evidence type="ECO:0000256" key="3">
    <source>
        <dbReference type="ARBA" id="ARBA00022723"/>
    </source>
</evidence>
<dbReference type="Proteomes" id="UP000003704">
    <property type="component" value="Unassembled WGS sequence"/>
</dbReference>
<feature type="transmembrane region" description="Helical" evidence="7">
    <location>
        <begin position="157"/>
        <end position="175"/>
    </location>
</feature>
<evidence type="ECO:0000256" key="6">
    <source>
        <dbReference type="ARBA" id="ARBA00023014"/>
    </source>
</evidence>
<evidence type="ECO:0000256" key="1">
    <source>
        <dbReference type="ARBA" id="ARBA00022448"/>
    </source>
</evidence>
<dbReference type="PROSITE" id="PS51379">
    <property type="entry name" value="4FE4S_FER_2"/>
    <property type="match status" value="1"/>
</dbReference>
<proteinExistence type="predicted"/>
<dbReference type="GO" id="GO:0046872">
    <property type="term" value="F:metal ion binding"/>
    <property type="evidence" value="ECO:0007669"/>
    <property type="project" value="UniProtKB-KW"/>
</dbReference>
<dbReference type="RefSeq" id="WP_007184046.1">
    <property type="nucleotide sequence ID" value="NZ_AKGD01000001.1"/>
</dbReference>
<accession>I7ZGF1</accession>
<dbReference type="PANTHER" id="PTHR30176">
    <property type="entry name" value="FERREDOXIN-TYPE PROTEIN NAPH"/>
    <property type="match status" value="1"/>
</dbReference>
<evidence type="ECO:0000313" key="10">
    <source>
        <dbReference type="Proteomes" id="UP000003704"/>
    </source>
</evidence>
<evidence type="ECO:0000256" key="2">
    <source>
        <dbReference type="ARBA" id="ARBA00022485"/>
    </source>
</evidence>
<dbReference type="InterPro" id="IPR014116">
    <property type="entry name" value="Cyt_c_oxidase_cbb3_FixG"/>
</dbReference>
<dbReference type="GO" id="GO:0005886">
    <property type="term" value="C:plasma membrane"/>
    <property type="evidence" value="ECO:0007669"/>
    <property type="project" value="TreeGrafter"/>
</dbReference>
<dbReference type="SUPFAM" id="SSF54862">
    <property type="entry name" value="4Fe-4S ferredoxins"/>
    <property type="match status" value="1"/>
</dbReference>
<evidence type="ECO:0000313" key="9">
    <source>
        <dbReference type="EMBL" id="EIT70954.1"/>
    </source>
</evidence>
<keyword evidence="2" id="KW-0004">4Fe-4S</keyword>
<evidence type="ECO:0000256" key="4">
    <source>
        <dbReference type="ARBA" id="ARBA00022982"/>
    </source>
</evidence>
<evidence type="ECO:0000256" key="7">
    <source>
        <dbReference type="SAM" id="Phobius"/>
    </source>
</evidence>
<feature type="transmembrane region" description="Helical" evidence="7">
    <location>
        <begin position="187"/>
        <end position="210"/>
    </location>
</feature>
<dbReference type="AlphaFoldDB" id="I7ZGF1"/>
<keyword evidence="7" id="KW-1133">Transmembrane helix</keyword>
<dbReference type="PANTHER" id="PTHR30176:SF3">
    <property type="entry name" value="FERREDOXIN-TYPE PROTEIN NAPH"/>
    <property type="match status" value="1"/>
</dbReference>
<dbReference type="EMBL" id="AKGD01000001">
    <property type="protein sequence ID" value="EIT70954.1"/>
    <property type="molecule type" value="Genomic_DNA"/>
</dbReference>
<evidence type="ECO:0000259" key="8">
    <source>
        <dbReference type="PROSITE" id="PS51379"/>
    </source>
</evidence>
<keyword evidence="3" id="KW-0479">Metal-binding</keyword>
<dbReference type="NCBIfam" id="TIGR02745">
    <property type="entry name" value="ccoG_rdxA_fixG"/>
    <property type="match status" value="1"/>
</dbReference>
<dbReference type="InterPro" id="IPR017896">
    <property type="entry name" value="4Fe4S_Fe-S-bd"/>
</dbReference>
<keyword evidence="4" id="KW-0249">Electron transport</keyword>
<dbReference type="Pfam" id="PF11614">
    <property type="entry name" value="FixG_C"/>
    <property type="match status" value="1"/>
</dbReference>